<reference evidence="2 3" key="1">
    <citation type="journal article" date="2009" name="PLoS ONE">
        <title>Complete genome sequence of the aerobic CO-oxidizing thermophile Thermomicrobium roseum.</title>
        <authorList>
            <person name="Wu D."/>
            <person name="Raymond J."/>
            <person name="Wu M."/>
            <person name="Chatterji S."/>
            <person name="Ren Q."/>
            <person name="Graham J.E."/>
            <person name="Bryant D.A."/>
            <person name="Robb F."/>
            <person name="Colman A."/>
            <person name="Tallon L.J."/>
            <person name="Badger J.H."/>
            <person name="Madupu R."/>
            <person name="Ward N.L."/>
            <person name="Eisen J.A."/>
        </authorList>
    </citation>
    <scope>NUCLEOTIDE SEQUENCE [LARGE SCALE GENOMIC DNA]</scope>
    <source>
        <strain evidence="3">ATCC 27502 / DSM 5159 / P-2</strain>
    </source>
</reference>
<dbReference type="KEGG" id="tro:trd_1108"/>
<accession>B9L0N7</accession>
<dbReference type="STRING" id="309801.trd_1108"/>
<feature type="region of interest" description="Disordered" evidence="1">
    <location>
        <begin position="1"/>
        <end position="49"/>
    </location>
</feature>
<dbReference type="EMBL" id="CP001275">
    <property type="protein sequence ID" value="ACM05234.1"/>
    <property type="molecule type" value="Genomic_DNA"/>
</dbReference>
<gene>
    <name evidence="2" type="ordered locus">trd_1108</name>
</gene>
<dbReference type="AlphaFoldDB" id="B9L0N7"/>
<feature type="compositionally biased region" description="Basic and acidic residues" evidence="1">
    <location>
        <begin position="35"/>
        <end position="49"/>
    </location>
</feature>
<keyword evidence="3" id="KW-1185">Reference proteome</keyword>
<protein>
    <submittedName>
        <fullName evidence="2">Uncharacterized protein</fullName>
    </submittedName>
</protein>
<organism evidence="2 3">
    <name type="scientific">Thermomicrobium roseum (strain ATCC 27502 / DSM 5159 / P-2)</name>
    <dbReference type="NCBI Taxonomy" id="309801"/>
    <lineage>
        <taxon>Bacteria</taxon>
        <taxon>Pseudomonadati</taxon>
        <taxon>Thermomicrobiota</taxon>
        <taxon>Thermomicrobia</taxon>
        <taxon>Thermomicrobiales</taxon>
        <taxon>Thermomicrobiaceae</taxon>
        <taxon>Thermomicrobium</taxon>
    </lineage>
</organism>
<dbReference type="HOGENOM" id="CLU_3141711_0_0_0"/>
<sequence length="49" mass="5753">MPGQRGLRPGIVHEGKGAMMPVERIRRQRGPPLAHRIDEERREIRRSLR</sequence>
<evidence type="ECO:0000313" key="3">
    <source>
        <dbReference type="Proteomes" id="UP000000447"/>
    </source>
</evidence>
<name>B9L0N7_THERP</name>
<evidence type="ECO:0000256" key="1">
    <source>
        <dbReference type="SAM" id="MobiDB-lite"/>
    </source>
</evidence>
<evidence type="ECO:0000313" key="2">
    <source>
        <dbReference type="EMBL" id="ACM05234.1"/>
    </source>
</evidence>
<dbReference type="Proteomes" id="UP000000447">
    <property type="component" value="Chromosome"/>
</dbReference>
<proteinExistence type="predicted"/>